<comment type="caution">
    <text evidence="1">The sequence shown here is derived from an EMBL/GenBank/DDBJ whole genome shotgun (WGS) entry which is preliminary data.</text>
</comment>
<organism evidence="1 2">
    <name type="scientific">Racocetra persica</name>
    <dbReference type="NCBI Taxonomy" id="160502"/>
    <lineage>
        <taxon>Eukaryota</taxon>
        <taxon>Fungi</taxon>
        <taxon>Fungi incertae sedis</taxon>
        <taxon>Mucoromycota</taxon>
        <taxon>Glomeromycotina</taxon>
        <taxon>Glomeromycetes</taxon>
        <taxon>Diversisporales</taxon>
        <taxon>Gigasporaceae</taxon>
        <taxon>Racocetra</taxon>
    </lineage>
</organism>
<protein>
    <submittedName>
        <fullName evidence="1">1588_t:CDS:1</fullName>
    </submittedName>
</protein>
<gene>
    <name evidence="1" type="ORF">RPERSI_LOCUS31127</name>
</gene>
<proteinExistence type="predicted"/>
<dbReference type="EMBL" id="CAJVQC010124257">
    <property type="protein sequence ID" value="CAG8839634.1"/>
    <property type="molecule type" value="Genomic_DNA"/>
</dbReference>
<keyword evidence="2" id="KW-1185">Reference proteome</keyword>
<evidence type="ECO:0000313" key="1">
    <source>
        <dbReference type="EMBL" id="CAG8839634.1"/>
    </source>
</evidence>
<dbReference type="Proteomes" id="UP000789920">
    <property type="component" value="Unassembled WGS sequence"/>
</dbReference>
<name>A0ACA9SII4_9GLOM</name>
<sequence>KQRKTEAVLVDNEKVFIAWLILQKNSKNKNYQNRAGNDVTQLCWQIKKEIKQIEEDMAIAFKEELLQEIKKIEKEESRTSLRQIQHEIFLS</sequence>
<reference evidence="1" key="1">
    <citation type="submission" date="2021-06" db="EMBL/GenBank/DDBJ databases">
        <authorList>
            <person name="Kallberg Y."/>
            <person name="Tangrot J."/>
            <person name="Rosling A."/>
        </authorList>
    </citation>
    <scope>NUCLEOTIDE SEQUENCE</scope>
    <source>
        <strain evidence="1">MA461A</strain>
    </source>
</reference>
<feature type="non-terminal residue" evidence="1">
    <location>
        <position position="1"/>
    </location>
</feature>
<feature type="non-terminal residue" evidence="1">
    <location>
        <position position="91"/>
    </location>
</feature>
<accession>A0ACA9SII4</accession>
<evidence type="ECO:0000313" key="2">
    <source>
        <dbReference type="Proteomes" id="UP000789920"/>
    </source>
</evidence>